<gene>
    <name evidence="3" type="ORF">SETIT_9G376700v2</name>
</gene>
<dbReference type="eggNOG" id="ENOG502S6UF">
    <property type="taxonomic scope" value="Eukaryota"/>
</dbReference>
<evidence type="ECO:0000313" key="4">
    <source>
        <dbReference type="EnsemblPlants" id="KQK90558"/>
    </source>
</evidence>
<dbReference type="OMA" id="SEIHGDN"/>
<organism evidence="3">
    <name type="scientific">Setaria italica</name>
    <name type="common">Foxtail millet</name>
    <name type="synonym">Panicum italicum</name>
    <dbReference type="NCBI Taxonomy" id="4555"/>
    <lineage>
        <taxon>Eukaryota</taxon>
        <taxon>Viridiplantae</taxon>
        <taxon>Streptophyta</taxon>
        <taxon>Embryophyta</taxon>
        <taxon>Tracheophyta</taxon>
        <taxon>Spermatophyta</taxon>
        <taxon>Magnoliopsida</taxon>
        <taxon>Liliopsida</taxon>
        <taxon>Poales</taxon>
        <taxon>Poaceae</taxon>
        <taxon>PACMAD clade</taxon>
        <taxon>Panicoideae</taxon>
        <taxon>Panicodae</taxon>
        <taxon>Paniceae</taxon>
        <taxon>Cenchrinae</taxon>
        <taxon>Setaria</taxon>
    </lineage>
</organism>
<evidence type="ECO:0000256" key="1">
    <source>
        <dbReference type="SAM" id="MobiDB-lite"/>
    </source>
</evidence>
<name>K4AIG5_SETIT</name>
<sequence length="109" mass="11482">MALNKNPSTCTSALLLLALLVTFSQLLASQGRPFPTVSYITTMHGRTLLSHGSDSVPKGMVEGTVSPSSEIHGDKGSMVDADDVRPSTPRHSPGIGHAFINKNGLGRKL</sequence>
<dbReference type="GO" id="GO:1901371">
    <property type="term" value="P:regulation of leaf morphogenesis"/>
    <property type="evidence" value="ECO:0000318"/>
    <property type="project" value="GO_Central"/>
</dbReference>
<protein>
    <recommendedName>
        <fullName evidence="6">Dirigent protein</fullName>
    </recommendedName>
</protein>
<accession>K4AIG5</accession>
<proteinExistence type="predicted"/>
<dbReference type="EMBL" id="CM003536">
    <property type="protein sequence ID" value="RCV44477.1"/>
    <property type="molecule type" value="Genomic_DNA"/>
</dbReference>
<dbReference type="AlphaFoldDB" id="K4AIG5"/>
<reference evidence="3" key="2">
    <citation type="submission" date="2015-07" db="EMBL/GenBank/DDBJ databases">
        <authorList>
            <person name="Noorani M."/>
        </authorList>
    </citation>
    <scope>NUCLEOTIDE SEQUENCE</scope>
    <source>
        <strain evidence="3">Yugu1</strain>
    </source>
</reference>
<dbReference type="Proteomes" id="UP000004995">
    <property type="component" value="Unassembled WGS sequence"/>
</dbReference>
<dbReference type="EnsemblPlants" id="KQK90558">
    <property type="protein sequence ID" value="KQK90558"/>
    <property type="gene ID" value="SETIT_038677mg"/>
</dbReference>
<dbReference type="GO" id="GO:1902025">
    <property type="term" value="P:nitrate import"/>
    <property type="evidence" value="ECO:0000318"/>
    <property type="project" value="GO_Central"/>
</dbReference>
<dbReference type="GO" id="GO:0005179">
    <property type="term" value="F:hormone activity"/>
    <property type="evidence" value="ECO:0000318"/>
    <property type="project" value="GO_Central"/>
</dbReference>
<evidence type="ECO:0000313" key="5">
    <source>
        <dbReference type="Proteomes" id="UP000004995"/>
    </source>
</evidence>
<dbReference type="GO" id="GO:0005576">
    <property type="term" value="C:extracellular region"/>
    <property type="evidence" value="ECO:0000318"/>
    <property type="project" value="GO_Central"/>
</dbReference>
<evidence type="ECO:0000313" key="3">
    <source>
        <dbReference type="EMBL" id="RCV44477.1"/>
    </source>
</evidence>
<dbReference type="HOGENOM" id="CLU_171370_0_0_1"/>
<dbReference type="OrthoDB" id="1863260at2759"/>
<evidence type="ECO:0000256" key="2">
    <source>
        <dbReference type="SAM" id="SignalP"/>
    </source>
</evidence>
<feature type="region of interest" description="Disordered" evidence="1">
    <location>
        <begin position="51"/>
        <end position="109"/>
    </location>
</feature>
<reference evidence="3 5" key="1">
    <citation type="journal article" date="2012" name="Nat. Biotechnol.">
        <title>Reference genome sequence of the model plant Setaria.</title>
        <authorList>
            <person name="Bennetzen J.L."/>
            <person name="Schmutz J."/>
            <person name="Wang H."/>
            <person name="Percifield R."/>
            <person name="Hawkins J."/>
            <person name="Pontaroli A.C."/>
            <person name="Estep M."/>
            <person name="Feng L."/>
            <person name="Vaughn J.N."/>
            <person name="Grimwood J."/>
            <person name="Jenkins J."/>
            <person name="Barry K."/>
            <person name="Lindquist E."/>
            <person name="Hellsten U."/>
            <person name="Deshpande S."/>
            <person name="Wang X."/>
            <person name="Wu X."/>
            <person name="Mitros T."/>
            <person name="Triplett J."/>
            <person name="Yang X."/>
            <person name="Ye C.Y."/>
            <person name="Mauro-Herrera M."/>
            <person name="Wang L."/>
            <person name="Li P."/>
            <person name="Sharma M."/>
            <person name="Sharma R."/>
            <person name="Ronald P.C."/>
            <person name="Panaud O."/>
            <person name="Kellogg E.A."/>
            <person name="Brutnell T.P."/>
            <person name="Doust A.N."/>
            <person name="Tuskan G.A."/>
            <person name="Rokhsar D."/>
            <person name="Devos K.M."/>
        </authorList>
    </citation>
    <scope>NUCLEOTIDE SEQUENCE [LARGE SCALE GENOMIC DNA]</scope>
    <source>
        <strain evidence="5">cv. Yugu1</strain>
        <strain evidence="3">Yugu1</strain>
    </source>
</reference>
<dbReference type="GO" id="GO:2000280">
    <property type="term" value="P:regulation of root development"/>
    <property type="evidence" value="ECO:0000318"/>
    <property type="project" value="GO_Central"/>
</dbReference>
<keyword evidence="2" id="KW-0732">Signal</keyword>
<dbReference type="Gramene" id="KQK90558">
    <property type="protein sequence ID" value="KQK90558"/>
    <property type="gene ID" value="SETIT_038677mg"/>
</dbReference>
<reference evidence="4" key="3">
    <citation type="submission" date="2018-08" db="UniProtKB">
        <authorList>
            <consortium name="EnsemblPlants"/>
        </authorList>
    </citation>
    <scope>IDENTIFICATION</scope>
    <source>
        <strain evidence="4">Yugu1</strain>
    </source>
</reference>
<feature type="chain" id="PRO_5010128945" description="Dirigent protein" evidence="2">
    <location>
        <begin position="29"/>
        <end position="109"/>
    </location>
</feature>
<feature type="signal peptide" evidence="2">
    <location>
        <begin position="1"/>
        <end position="28"/>
    </location>
</feature>
<keyword evidence="5" id="KW-1185">Reference proteome</keyword>
<dbReference type="EMBL" id="AGNK02005946">
    <property type="status" value="NOT_ANNOTATED_CDS"/>
    <property type="molecule type" value="Genomic_DNA"/>
</dbReference>
<evidence type="ECO:0008006" key="6">
    <source>
        <dbReference type="Google" id="ProtNLM"/>
    </source>
</evidence>
<feature type="compositionally biased region" description="Basic and acidic residues" evidence="1">
    <location>
        <begin position="71"/>
        <end position="85"/>
    </location>
</feature>